<protein>
    <recommendedName>
        <fullName evidence="4">Phytase-like domain-containing protein</fullName>
    </recommendedName>
</protein>
<evidence type="ECO:0000313" key="3">
    <source>
        <dbReference type="Proteomes" id="UP000008641"/>
    </source>
</evidence>
<keyword evidence="1" id="KW-0472">Membrane</keyword>
<dbReference type="KEGG" id="wvi:Weevi_1829"/>
<keyword evidence="3" id="KW-1185">Reference proteome</keyword>
<evidence type="ECO:0000313" key="2">
    <source>
        <dbReference type="EMBL" id="ADX68519.1"/>
    </source>
</evidence>
<keyword evidence="1" id="KW-0812">Transmembrane</keyword>
<dbReference type="EMBL" id="CP002455">
    <property type="protein sequence ID" value="ADX68519.1"/>
    <property type="molecule type" value="Genomic_DNA"/>
</dbReference>
<proteinExistence type="predicted"/>
<evidence type="ECO:0000256" key="1">
    <source>
        <dbReference type="SAM" id="Phobius"/>
    </source>
</evidence>
<dbReference type="eggNOG" id="ENOG502ZBSK">
    <property type="taxonomic scope" value="Bacteria"/>
</dbReference>
<reference evidence="2 3" key="1">
    <citation type="journal article" date="2011" name="Stand. Genomic Sci.">
        <title>Complete genome sequence of Weeksella virosa type strain (9751).</title>
        <authorList>
            <person name="Lang E."/>
            <person name="Teshima H."/>
            <person name="Lucas S."/>
            <person name="Lapidus A."/>
            <person name="Hammon N."/>
            <person name="Deshpande S."/>
            <person name="Nolan M."/>
            <person name="Cheng J.F."/>
            <person name="Pitluck S."/>
            <person name="Liolios K."/>
            <person name="Pagani I."/>
            <person name="Mikhailova N."/>
            <person name="Ivanova N."/>
            <person name="Mavromatis K."/>
            <person name="Pati A."/>
            <person name="Tapia R."/>
            <person name="Han C."/>
            <person name="Goodwin L."/>
            <person name="Chen A."/>
            <person name="Palaniappan K."/>
            <person name="Land M."/>
            <person name="Hauser L."/>
            <person name="Chang Y.J."/>
            <person name="Jeffries C.D."/>
            <person name="Brambilla E.M."/>
            <person name="Kopitz M."/>
            <person name="Rohde M."/>
            <person name="Goker M."/>
            <person name="Tindall B.J."/>
            <person name="Detter J.C."/>
            <person name="Woyke T."/>
            <person name="Bristow J."/>
            <person name="Eisen J.A."/>
            <person name="Markowitz V."/>
            <person name="Hugenholtz P."/>
            <person name="Klenk H.P."/>
            <person name="Kyrpides N.C."/>
        </authorList>
    </citation>
    <scope>NUCLEOTIDE SEQUENCE [LARGE SCALE GENOMIC DNA]</scope>
    <source>
        <strain evidence="3">ATCC 43766 / DSM 16922 / JCM 21250 / NBRC 16016 / NCTC 11634 / CL345/78</strain>
    </source>
</reference>
<accession>F0P0M0</accession>
<feature type="transmembrane region" description="Helical" evidence="1">
    <location>
        <begin position="6"/>
        <end position="24"/>
    </location>
</feature>
<dbReference type="InterPro" id="IPR053851">
    <property type="entry name" value="DUF6929"/>
</dbReference>
<organism evidence="2 3">
    <name type="scientific">Weeksella virosa (strain ATCC 43766 / DSM 16922 / JCM 21250 / CCUG 30538 / CDC 9751 / IAM 14551 / NBRC 16016 / NCTC 11634 / CL345/78)</name>
    <dbReference type="NCBI Taxonomy" id="865938"/>
    <lineage>
        <taxon>Bacteria</taxon>
        <taxon>Pseudomonadati</taxon>
        <taxon>Bacteroidota</taxon>
        <taxon>Flavobacteriia</taxon>
        <taxon>Flavobacteriales</taxon>
        <taxon>Weeksellaceae</taxon>
        <taxon>Weeksella</taxon>
    </lineage>
</organism>
<dbReference type="Proteomes" id="UP000008641">
    <property type="component" value="Chromosome"/>
</dbReference>
<gene>
    <name evidence="2" type="ordered locus">Weevi_1829</name>
</gene>
<sequence>MIENLILKTLLMVFGIGAVSGILYDDSKLYLIDDIYPNMIVYDFNNKKTTEVVLVEELQKVAVDKKNKADFESITHTNQEIFIFGSGSAKNRNDLFVIRKKDWHVERFSIEKLYQNLAKKHQIPLEEFNIEGAVIDKNTVYLFQRGNGKRKLNGVFVFPKDYLFRKENPQNRTDFHPVHLPEKKGFQYGFSDAVLHNQQIYFTATAEGALSTYHDGEVLGSIIGLIDMKSFEVHRTEMISSDLKVEGLTVKSENKNQIEFYLAYDNDSGEKKSEILTYVWKK</sequence>
<reference evidence="3" key="2">
    <citation type="journal article" date="2011" name="Stand. Genomic Sci.">
        <title>Complete genome sequence of Weeksella virosa type strain (9751T).</title>
        <authorList>
            <person name="Lang E."/>
            <person name="Teshima H."/>
            <person name="Lucas S."/>
            <person name="Lapidus A."/>
            <person name="Hammon N."/>
            <person name="Deshpande S."/>
            <person name="Nolan M."/>
            <person name="Cheng J."/>
            <person name="Pitluck S."/>
            <person name="Liolios K."/>
            <person name="Pagani I."/>
            <person name="Mikhailova N."/>
            <person name="Ivanova N."/>
            <person name="Mavromatis K."/>
            <person name="Pati A."/>
            <person name="Tapia R."/>
            <person name="Han C."/>
            <person name="Goodwin L."/>
            <person name="Chen A."/>
            <person name="Palaniappan K."/>
            <person name="Land M."/>
            <person name="Hauser L."/>
            <person name="Chang Y."/>
            <person name="Jeffries C."/>
            <person name="Brambilla E."/>
            <person name="Kopitz M."/>
            <person name="Rohde M."/>
            <person name="Goker M."/>
            <person name="Tindall B."/>
            <person name="Detter J."/>
            <person name="Woyke T."/>
            <person name="Bristow J."/>
            <person name="Eisen J."/>
            <person name="Markowitz V."/>
            <person name="Hugenholtz P."/>
            <person name="Klenk H."/>
            <person name="Kyrpides N."/>
        </authorList>
    </citation>
    <scope>NUCLEOTIDE SEQUENCE [LARGE SCALE GENOMIC DNA]</scope>
    <source>
        <strain evidence="3">ATCC 43766 / DSM 16922 / JCM 21250 / NBRC 16016 / NCTC 11634 / CL345/78</strain>
    </source>
</reference>
<dbReference type="OrthoDB" id="6710009at2"/>
<dbReference type="STRING" id="865938.Weevi_1829"/>
<dbReference type="RefSeq" id="WP_013598908.1">
    <property type="nucleotide sequence ID" value="NC_015144.1"/>
</dbReference>
<dbReference type="HOGENOM" id="CLU_072812_0_0_10"/>
<dbReference type="Pfam" id="PF22000">
    <property type="entry name" value="DUF6929"/>
    <property type="match status" value="1"/>
</dbReference>
<keyword evidence="1" id="KW-1133">Transmembrane helix</keyword>
<name>F0P0M0_WEEVC</name>
<evidence type="ECO:0008006" key="4">
    <source>
        <dbReference type="Google" id="ProtNLM"/>
    </source>
</evidence>
<dbReference type="AlphaFoldDB" id="F0P0M0"/>